<accession>A0A0G9MTZ8</accession>
<evidence type="ECO:0000313" key="4">
    <source>
        <dbReference type="Proteomes" id="UP000053464"/>
    </source>
</evidence>
<comment type="caution">
    <text evidence="3">The sequence shown here is derived from an EMBL/GenBank/DDBJ whole genome shotgun (WGS) entry which is preliminary data.</text>
</comment>
<reference evidence="3 4" key="1">
    <citation type="submission" date="2015-04" db="EMBL/GenBank/DDBJ databases">
        <title>The draft genome sequence of Erythrobacter luteus KA37.</title>
        <authorList>
            <person name="Zhuang L."/>
            <person name="Liu Y."/>
            <person name="Shao Z."/>
        </authorList>
    </citation>
    <scope>NUCLEOTIDE SEQUENCE [LARGE SCALE GENOMIC DNA]</scope>
    <source>
        <strain evidence="3 4">KA37</strain>
    </source>
</reference>
<keyword evidence="4" id="KW-1185">Reference proteome</keyword>
<feature type="chain" id="PRO_5002580298" description="Lipoprotein" evidence="2">
    <location>
        <begin position="20"/>
        <end position="89"/>
    </location>
</feature>
<evidence type="ECO:0000256" key="2">
    <source>
        <dbReference type="SAM" id="SignalP"/>
    </source>
</evidence>
<evidence type="ECO:0000256" key="1">
    <source>
        <dbReference type="SAM" id="MobiDB-lite"/>
    </source>
</evidence>
<protein>
    <recommendedName>
        <fullName evidence="5">Lipoprotein</fullName>
    </recommendedName>
</protein>
<dbReference type="PROSITE" id="PS51257">
    <property type="entry name" value="PROKAR_LIPOPROTEIN"/>
    <property type="match status" value="1"/>
</dbReference>
<feature type="signal peptide" evidence="2">
    <location>
        <begin position="1"/>
        <end position="19"/>
    </location>
</feature>
<dbReference type="AlphaFoldDB" id="A0A0G9MTZ8"/>
<dbReference type="EMBL" id="LBHB01000002">
    <property type="protein sequence ID" value="KLE34205.1"/>
    <property type="molecule type" value="Genomic_DNA"/>
</dbReference>
<proteinExistence type="predicted"/>
<keyword evidence="2" id="KW-0732">Signal</keyword>
<dbReference type="PATRIC" id="fig|1581420.6.peg.1647"/>
<dbReference type="RefSeq" id="WP_047003852.1">
    <property type="nucleotide sequence ID" value="NZ_LBHB01000002.1"/>
</dbReference>
<dbReference type="OrthoDB" id="7429147at2"/>
<feature type="compositionally biased region" description="Acidic residues" evidence="1">
    <location>
        <begin position="55"/>
        <end position="79"/>
    </location>
</feature>
<organism evidence="3 4">
    <name type="scientific">Aurantiacibacter luteus</name>
    <dbReference type="NCBI Taxonomy" id="1581420"/>
    <lineage>
        <taxon>Bacteria</taxon>
        <taxon>Pseudomonadati</taxon>
        <taxon>Pseudomonadota</taxon>
        <taxon>Alphaproteobacteria</taxon>
        <taxon>Sphingomonadales</taxon>
        <taxon>Erythrobacteraceae</taxon>
        <taxon>Aurantiacibacter</taxon>
    </lineage>
</organism>
<name>A0A0G9MTZ8_9SPHN</name>
<sequence length="89" mass="9031">MKKIIAVSTALALAFGVAACDGANENAMEDAGEQNAEAVSDQAEAMEDAGQISDAQEDAMTDAAEDQADAMEEQGEAMDEGAANADTAM</sequence>
<evidence type="ECO:0008006" key="5">
    <source>
        <dbReference type="Google" id="ProtNLM"/>
    </source>
</evidence>
<feature type="region of interest" description="Disordered" evidence="1">
    <location>
        <begin position="28"/>
        <end position="89"/>
    </location>
</feature>
<evidence type="ECO:0000313" key="3">
    <source>
        <dbReference type="EMBL" id="KLE34205.1"/>
    </source>
</evidence>
<dbReference type="Proteomes" id="UP000053464">
    <property type="component" value="Unassembled WGS sequence"/>
</dbReference>
<gene>
    <name evidence="3" type="ORF">AAW00_08025</name>
</gene>